<dbReference type="EnsemblMetazoa" id="XM_008186814.3">
    <property type="protein sequence ID" value="XP_008185036.1"/>
    <property type="gene ID" value="LOC100164483"/>
</dbReference>
<feature type="chain" id="PRO_5035761259" description="Division abnormally delayed protein" evidence="14">
    <location>
        <begin position="22"/>
        <end position="617"/>
    </location>
</feature>
<evidence type="ECO:0000256" key="6">
    <source>
        <dbReference type="ARBA" id="ARBA00022974"/>
    </source>
</evidence>
<keyword evidence="5 14" id="KW-0732">Signal</keyword>
<evidence type="ECO:0000256" key="8">
    <source>
        <dbReference type="ARBA" id="ARBA00023180"/>
    </source>
</evidence>
<evidence type="ECO:0000313" key="16">
    <source>
        <dbReference type="Proteomes" id="UP000007819"/>
    </source>
</evidence>
<evidence type="ECO:0000256" key="12">
    <source>
        <dbReference type="RuleBase" id="RU003519"/>
    </source>
</evidence>
<keyword evidence="9 12" id="KW-0357">Heparan sulfate</keyword>
<dbReference type="GeneID" id="100164483"/>
<evidence type="ECO:0000313" key="15">
    <source>
        <dbReference type="EnsemblMetazoa" id="XP_008185036.1"/>
    </source>
</evidence>
<dbReference type="KEGG" id="api:100164483"/>
<accession>A0A8R2FBE7</accession>
<evidence type="ECO:0000256" key="13">
    <source>
        <dbReference type="SAM" id="MobiDB-lite"/>
    </source>
</evidence>
<dbReference type="GO" id="GO:0005886">
    <property type="term" value="C:plasma membrane"/>
    <property type="evidence" value="ECO:0007669"/>
    <property type="project" value="UniProtKB-SubCell"/>
</dbReference>
<reference evidence="16" key="1">
    <citation type="submission" date="2010-06" db="EMBL/GenBank/DDBJ databases">
        <authorList>
            <person name="Jiang H."/>
            <person name="Abraham K."/>
            <person name="Ali S."/>
            <person name="Alsbrooks S.L."/>
            <person name="Anim B.N."/>
            <person name="Anosike U.S."/>
            <person name="Attaway T."/>
            <person name="Bandaranaike D.P."/>
            <person name="Battles P.K."/>
            <person name="Bell S.N."/>
            <person name="Bell A.V."/>
            <person name="Beltran B."/>
            <person name="Bickham C."/>
            <person name="Bustamante Y."/>
            <person name="Caleb T."/>
            <person name="Canada A."/>
            <person name="Cardenas V."/>
            <person name="Carter K."/>
            <person name="Chacko J."/>
            <person name="Chandrabose M.N."/>
            <person name="Chavez D."/>
            <person name="Chavez A."/>
            <person name="Chen L."/>
            <person name="Chu H.-S."/>
            <person name="Claassen K.J."/>
            <person name="Cockrell R."/>
            <person name="Collins M."/>
            <person name="Cooper J.A."/>
            <person name="Cree A."/>
            <person name="Curry S.M."/>
            <person name="Da Y."/>
            <person name="Dao M.D."/>
            <person name="Das B."/>
            <person name="Davila M.-L."/>
            <person name="Davy-Carroll L."/>
            <person name="Denson S."/>
            <person name="Dinh H."/>
            <person name="Ebong V.E."/>
            <person name="Edwards J.R."/>
            <person name="Egan A."/>
            <person name="El-Daye J."/>
            <person name="Escobedo L."/>
            <person name="Fernandez S."/>
            <person name="Fernando P.R."/>
            <person name="Flagg N."/>
            <person name="Forbes L.D."/>
            <person name="Fowler R.G."/>
            <person name="Fu Q."/>
            <person name="Gabisi R.A."/>
            <person name="Ganer J."/>
            <person name="Garbino Pronczuk A."/>
            <person name="Garcia R.M."/>
            <person name="Garner T."/>
            <person name="Garrett T.E."/>
            <person name="Gonzalez D.A."/>
            <person name="Hamid H."/>
            <person name="Hawkins E.S."/>
            <person name="Hirani K."/>
            <person name="Hogues M.E."/>
            <person name="Hollins B."/>
            <person name="Hsiao C.-H."/>
            <person name="Jabil R."/>
            <person name="James M.L."/>
            <person name="Jhangiani S.N."/>
            <person name="Johnson B."/>
            <person name="Johnson Q."/>
            <person name="Joshi V."/>
            <person name="Kalu J.B."/>
            <person name="Kam C."/>
            <person name="Kashfia A."/>
            <person name="Keebler J."/>
            <person name="Kisamo H."/>
            <person name="Kovar C.L."/>
            <person name="Lago L.A."/>
            <person name="Lai C.-Y."/>
            <person name="Laidlaw J."/>
            <person name="Lara F."/>
            <person name="Le T.-K."/>
            <person name="Lee S.L."/>
            <person name="Legall F.H."/>
            <person name="Lemon S.J."/>
            <person name="Lewis L.R."/>
            <person name="Li B."/>
            <person name="Liu Y."/>
            <person name="Liu Y.-S."/>
            <person name="Lopez J."/>
            <person name="Lozado R.J."/>
            <person name="Lu J."/>
            <person name="Madu R.C."/>
            <person name="Maheshwari M."/>
            <person name="Maheshwari R."/>
            <person name="Malloy K."/>
            <person name="Martinez E."/>
            <person name="Mathew T."/>
            <person name="Mercado I.C."/>
            <person name="Mercado C."/>
            <person name="Meyer B."/>
            <person name="Montgomery K."/>
            <person name="Morgan M.B."/>
            <person name="Munidasa M."/>
            <person name="Nazareth L.V."/>
            <person name="Nelson J."/>
            <person name="Ng B.M."/>
            <person name="Nguyen N.B."/>
            <person name="Nguyen P.Q."/>
            <person name="Nguyen T."/>
            <person name="Obregon M."/>
            <person name="Okwuonu G.O."/>
            <person name="Onwere C.G."/>
            <person name="Orozco G."/>
            <person name="Parra A."/>
            <person name="Patel S."/>
            <person name="Patil S."/>
            <person name="Perez A."/>
            <person name="Perez Y."/>
            <person name="Pham C."/>
            <person name="Primus E.L."/>
            <person name="Pu L.-L."/>
            <person name="Puazo M."/>
            <person name="Qin X."/>
            <person name="Quiroz J.B."/>
            <person name="Reese J."/>
            <person name="Richards S."/>
            <person name="Rives C.M."/>
            <person name="Robberts R."/>
            <person name="Ruiz S.J."/>
            <person name="Ruiz M.J."/>
            <person name="Santibanez J."/>
            <person name="Schneider B.W."/>
            <person name="Sisson I."/>
            <person name="Smith M."/>
            <person name="Sodergren E."/>
            <person name="Song X.-Z."/>
            <person name="Song B.B."/>
            <person name="Summersgill H."/>
            <person name="Thelus R."/>
            <person name="Thornton R.D."/>
            <person name="Trejos Z.Y."/>
            <person name="Usmani K."/>
            <person name="Vattathil S."/>
            <person name="Villasana D."/>
            <person name="Walker D.L."/>
            <person name="Wang S."/>
            <person name="Wang K."/>
            <person name="White C.S."/>
            <person name="Williams A.C."/>
            <person name="Williamson J."/>
            <person name="Wilson K."/>
            <person name="Woghiren I.O."/>
            <person name="Woodworth J.R."/>
            <person name="Worley K.C."/>
            <person name="Wright R.A."/>
            <person name="Wu W."/>
            <person name="Young L."/>
            <person name="Zhang L."/>
            <person name="Zhang J."/>
            <person name="Zhu Y."/>
            <person name="Muzny D.M."/>
            <person name="Weinstock G."/>
            <person name="Gibbs R.A."/>
        </authorList>
    </citation>
    <scope>NUCLEOTIDE SEQUENCE [LARGE SCALE GENOMIC DNA]</scope>
    <source>
        <strain evidence="16">LSR1</strain>
    </source>
</reference>
<feature type="signal peptide" evidence="14">
    <location>
        <begin position="1"/>
        <end position="21"/>
    </location>
</feature>
<evidence type="ECO:0000256" key="4">
    <source>
        <dbReference type="ARBA" id="ARBA00022622"/>
    </source>
</evidence>
<dbReference type="GO" id="GO:0016477">
    <property type="term" value="P:cell migration"/>
    <property type="evidence" value="ECO:0007669"/>
    <property type="project" value="TreeGrafter"/>
</dbReference>
<dbReference type="GO" id="GO:1905475">
    <property type="term" value="P:regulation of protein localization to membrane"/>
    <property type="evidence" value="ECO:0007669"/>
    <property type="project" value="TreeGrafter"/>
</dbReference>
<evidence type="ECO:0000256" key="11">
    <source>
        <dbReference type="RuleBase" id="RU003518"/>
    </source>
</evidence>
<feature type="compositionally biased region" description="Gly residues" evidence="13">
    <location>
        <begin position="516"/>
        <end position="528"/>
    </location>
</feature>
<dbReference type="PANTHER" id="PTHR10822">
    <property type="entry name" value="GLYPICAN"/>
    <property type="match status" value="1"/>
</dbReference>
<dbReference type="GO" id="GO:0098552">
    <property type="term" value="C:side of membrane"/>
    <property type="evidence" value="ECO:0007669"/>
    <property type="project" value="UniProtKB-KW"/>
</dbReference>
<feature type="compositionally biased region" description="Polar residues" evidence="13">
    <location>
        <begin position="548"/>
        <end position="559"/>
    </location>
</feature>
<feature type="compositionally biased region" description="Polar residues" evidence="13">
    <location>
        <begin position="581"/>
        <end position="590"/>
    </location>
</feature>
<name>A0A8R2FBE7_ACYPI</name>
<keyword evidence="7 12" id="KW-0472">Membrane</keyword>
<evidence type="ECO:0000256" key="2">
    <source>
        <dbReference type="ARBA" id="ARBA00010260"/>
    </source>
</evidence>
<evidence type="ECO:0000256" key="3">
    <source>
        <dbReference type="ARBA" id="ARBA00022475"/>
    </source>
</evidence>
<dbReference type="OrthoDB" id="6380619at2759"/>
<comment type="subcellular location">
    <subcellularLocation>
        <location evidence="1 12">Cell membrane</location>
        <topology evidence="1 12">Lipid-anchor</topology>
        <topology evidence="1 12">GPI-anchor</topology>
    </subcellularLocation>
</comment>
<proteinExistence type="inferred from homology"/>
<dbReference type="Pfam" id="PF01153">
    <property type="entry name" value="Glypican"/>
    <property type="match status" value="1"/>
</dbReference>
<keyword evidence="16" id="KW-1185">Reference proteome</keyword>
<keyword evidence="10 12" id="KW-0449">Lipoprotein</keyword>
<feature type="compositionally biased region" description="Basic and acidic residues" evidence="13">
    <location>
        <begin position="560"/>
        <end position="569"/>
    </location>
</feature>
<keyword evidence="3" id="KW-1003">Cell membrane</keyword>
<evidence type="ECO:0000256" key="1">
    <source>
        <dbReference type="ARBA" id="ARBA00004609"/>
    </source>
</evidence>
<sequence>MRRFLLAVIVLSAHRRWDGCAYPTSAESAADGECRVAVQRFRSVGLYDTPTSRIDQGDNLKVCQSRKSCCNAATEARLIDMVDSEYKKHLAAQAGYVYDLLNSTAHHLQDHMTHMIRKSKSKTVRVLADVYASIEGPAAGPLDAFYGRLSRYVHEDPETTPATSLEDATSRLFADLFPVVYRTVAAAADRPDGGATEFDEDYVQCLTGKSFDVKPFGDVPYTLAKDISRTFAATNVLVHALRYGGQLVDEEHSRSWLGYGNTEQCSAALTRMRQCSWCDGKDAKPCHGLCVNVIRGCLARETAHLDAPWTGYYEAVDRLVSAINNGQSSVCLEDLLRSLHSRISEAIMYAMNHASDIQNNVKYFCGPARWNTRAPATASSSGAAKTPESQEVWNVEEEDLSTALLTSKLTKFSDPETAVRVRGLFSDMARSMCTNYTTTDCWNGRSVGEYTDNVVGPLLSAQMYNPEFDWTASINSQDNKVAEVIDKLRHIRQMVLNQLSSSPQSDSFMADEAEGSGEGSGTGKGGNSGWDDDDDNADYSSGDGSGENPITTQLPNADDSQFKPTDKSGPKSGPDVVINANEPSGATPSTRLHAPLLITVCLMVIPVLQQLQTRIYF</sequence>
<evidence type="ECO:0000256" key="7">
    <source>
        <dbReference type="ARBA" id="ARBA00023136"/>
    </source>
</evidence>
<keyword evidence="6 12" id="KW-0654">Proteoglycan</keyword>
<dbReference type="PANTHER" id="PTHR10822:SF29">
    <property type="entry name" value="DIVISION ABNORMALLY DELAYED PROTEIN"/>
    <property type="match status" value="1"/>
</dbReference>
<dbReference type="GO" id="GO:0005576">
    <property type="term" value="C:extracellular region"/>
    <property type="evidence" value="ECO:0007669"/>
    <property type="project" value="TreeGrafter"/>
</dbReference>
<evidence type="ECO:0000256" key="5">
    <source>
        <dbReference type="ARBA" id="ARBA00022729"/>
    </source>
</evidence>
<protein>
    <recommendedName>
        <fullName evidence="17">Division abnormally delayed protein</fullName>
    </recommendedName>
</protein>
<dbReference type="InterPro" id="IPR001863">
    <property type="entry name" value="Glypican"/>
</dbReference>
<feature type="region of interest" description="Disordered" evidence="13">
    <location>
        <begin position="499"/>
        <end position="590"/>
    </location>
</feature>
<keyword evidence="8" id="KW-0325">Glycoprotein</keyword>
<organism evidence="15 16">
    <name type="scientific">Acyrthosiphon pisum</name>
    <name type="common">Pea aphid</name>
    <dbReference type="NCBI Taxonomy" id="7029"/>
    <lineage>
        <taxon>Eukaryota</taxon>
        <taxon>Metazoa</taxon>
        <taxon>Ecdysozoa</taxon>
        <taxon>Arthropoda</taxon>
        <taxon>Hexapoda</taxon>
        <taxon>Insecta</taxon>
        <taxon>Pterygota</taxon>
        <taxon>Neoptera</taxon>
        <taxon>Paraneoptera</taxon>
        <taxon>Hemiptera</taxon>
        <taxon>Sternorrhyncha</taxon>
        <taxon>Aphidomorpha</taxon>
        <taxon>Aphidoidea</taxon>
        <taxon>Aphididae</taxon>
        <taxon>Macrosiphini</taxon>
        <taxon>Acyrthosiphon</taxon>
    </lineage>
</organism>
<keyword evidence="4 12" id="KW-0336">GPI-anchor</keyword>
<reference evidence="15" key="2">
    <citation type="submission" date="2022-06" db="UniProtKB">
        <authorList>
            <consortium name="EnsemblMetazoa"/>
        </authorList>
    </citation>
    <scope>IDENTIFICATION</scope>
</reference>
<comment type="function">
    <text evidence="12">Cell surface proteoglycan.</text>
</comment>
<comment type="similarity">
    <text evidence="2 11">Belongs to the glypican family.</text>
</comment>
<evidence type="ECO:0008006" key="17">
    <source>
        <dbReference type="Google" id="ProtNLM"/>
    </source>
</evidence>
<dbReference type="GO" id="GO:0090263">
    <property type="term" value="P:positive regulation of canonical Wnt signaling pathway"/>
    <property type="evidence" value="ECO:0007669"/>
    <property type="project" value="TreeGrafter"/>
</dbReference>
<evidence type="ECO:0000256" key="9">
    <source>
        <dbReference type="ARBA" id="ARBA00023207"/>
    </source>
</evidence>
<dbReference type="RefSeq" id="XP_008185036.1">
    <property type="nucleotide sequence ID" value="XM_008186814.2"/>
</dbReference>
<dbReference type="GO" id="GO:0009986">
    <property type="term" value="C:cell surface"/>
    <property type="evidence" value="ECO:0007669"/>
    <property type="project" value="TreeGrafter"/>
</dbReference>
<evidence type="ECO:0000256" key="10">
    <source>
        <dbReference type="ARBA" id="ARBA00023288"/>
    </source>
</evidence>
<dbReference type="Proteomes" id="UP000007819">
    <property type="component" value="Chromosome A1"/>
</dbReference>
<dbReference type="AlphaFoldDB" id="A0A8R2FBE7"/>
<evidence type="ECO:0000256" key="14">
    <source>
        <dbReference type="SAM" id="SignalP"/>
    </source>
</evidence>